<evidence type="ECO:0000256" key="7">
    <source>
        <dbReference type="SAM" id="Phobius"/>
    </source>
</evidence>
<feature type="chain" id="PRO_5016162631" evidence="8">
    <location>
        <begin position="27"/>
        <end position="754"/>
    </location>
</feature>
<feature type="transmembrane region" description="Helical" evidence="7">
    <location>
        <begin position="253"/>
        <end position="274"/>
    </location>
</feature>
<evidence type="ECO:0000256" key="2">
    <source>
        <dbReference type="ARBA" id="ARBA00008017"/>
    </source>
</evidence>
<keyword evidence="3" id="KW-1003">Cell membrane</keyword>
<dbReference type="InterPro" id="IPR011014">
    <property type="entry name" value="MscS_channel_TM-2"/>
</dbReference>
<evidence type="ECO:0000313" key="13">
    <source>
        <dbReference type="Proteomes" id="UP000248975"/>
    </source>
</evidence>
<dbReference type="InterPro" id="IPR023408">
    <property type="entry name" value="MscS_beta-dom_sf"/>
</dbReference>
<accession>A0A2W5SMJ7</accession>
<feature type="transmembrane region" description="Helical" evidence="7">
    <location>
        <begin position="326"/>
        <end position="352"/>
    </location>
</feature>
<dbReference type="GO" id="GO:0008381">
    <property type="term" value="F:mechanosensitive monoatomic ion channel activity"/>
    <property type="evidence" value="ECO:0007669"/>
    <property type="project" value="InterPro"/>
</dbReference>
<dbReference type="PANTHER" id="PTHR30460:SF0">
    <property type="entry name" value="MODERATE CONDUCTANCE MECHANOSENSITIVE CHANNEL YBIO"/>
    <property type="match status" value="1"/>
</dbReference>
<protein>
    <submittedName>
        <fullName evidence="12">Mechanosensitive ion channel protein MscS</fullName>
    </submittedName>
</protein>
<evidence type="ECO:0000256" key="3">
    <source>
        <dbReference type="ARBA" id="ARBA00022475"/>
    </source>
</evidence>
<dbReference type="InterPro" id="IPR049278">
    <property type="entry name" value="MS_channel_C"/>
</dbReference>
<dbReference type="Gene3D" id="2.30.30.60">
    <property type="match status" value="1"/>
</dbReference>
<evidence type="ECO:0000259" key="11">
    <source>
        <dbReference type="Pfam" id="PF21088"/>
    </source>
</evidence>
<gene>
    <name evidence="12" type="ORF">DI533_10075</name>
</gene>
<dbReference type="Gene3D" id="1.10.287.1260">
    <property type="match status" value="1"/>
</dbReference>
<proteinExistence type="inferred from homology"/>
<feature type="transmembrane region" description="Helical" evidence="7">
    <location>
        <begin position="214"/>
        <end position="233"/>
    </location>
</feature>
<keyword evidence="5 7" id="KW-1133">Transmembrane helix</keyword>
<comment type="subcellular location">
    <subcellularLocation>
        <location evidence="1">Cell membrane</location>
        <topology evidence="1">Multi-pass membrane protein</topology>
    </subcellularLocation>
</comment>
<feature type="domain" description="Mechanosensitive ion channel MscS C-terminal" evidence="10">
    <location>
        <begin position="623"/>
        <end position="710"/>
    </location>
</feature>
<dbReference type="SUPFAM" id="SSF50182">
    <property type="entry name" value="Sm-like ribonucleoproteins"/>
    <property type="match status" value="1"/>
</dbReference>
<organism evidence="12 13">
    <name type="scientific">Cereibacter sphaeroides</name>
    <name type="common">Rhodobacter sphaeroides</name>
    <dbReference type="NCBI Taxonomy" id="1063"/>
    <lineage>
        <taxon>Bacteria</taxon>
        <taxon>Pseudomonadati</taxon>
        <taxon>Pseudomonadota</taxon>
        <taxon>Alphaproteobacteria</taxon>
        <taxon>Rhodobacterales</taxon>
        <taxon>Paracoccaceae</taxon>
        <taxon>Cereibacter</taxon>
    </lineage>
</organism>
<dbReference type="Gene3D" id="3.30.70.100">
    <property type="match status" value="1"/>
</dbReference>
<dbReference type="EMBL" id="QFQS01000001">
    <property type="protein sequence ID" value="PZR00845.1"/>
    <property type="molecule type" value="Genomic_DNA"/>
</dbReference>
<dbReference type="PANTHER" id="PTHR30460">
    <property type="entry name" value="MODERATE CONDUCTANCE MECHANOSENSITIVE CHANNEL YBIO"/>
    <property type="match status" value="1"/>
</dbReference>
<feature type="transmembrane region" description="Helical" evidence="7">
    <location>
        <begin position="185"/>
        <end position="202"/>
    </location>
</feature>
<sequence>MRSLASMVAHLLFAMAVMIVPVASLAQTATEPVTLPNPLTPEAVDSLVSRLTDEQVRSLLLERLDAVADAPKAAEAEPAGPADLASALGDIALDTLAAWRYNVVNTPEIVAAEGRVLGNYLATLGWSGAAVFFGVFLLAVLLGIIAETLLYRFYLTSRIPPLTESDRRDIFEALPILAKRLWRETAGTLLFFVVVSLVVHFLMPVRDEPVAHAILRWIIFFPRLSLAVLRFFLAPKRSDLRLMYCDNKSAKYLFFNFLGIVMVIGLALALLGVNQALGATPDVDRIAFWLNVAVFVWLAIIFVRARDGLRSIIRGRTTTLTSFELWAAHVYPWFGLAAIGLTWIFASVMGAMGQSELLRDGRHLVSLAVLLIAPMLDTLIRAIVQHMVPPMRGDGAVAMRAYDANLRAYTRIGRVVVFGAVILITARLWDMSMMNMASAGVGEQFAVHLVQALMICVSGYLVWEIVRLLINRKLANEYTAVSDQAGDEDKPLSQTVKSSRLGTVLPPISWALQAVIIILTVLTALGNLGIDVTPLLAGAGIAGIAIGFGAQKLVSDVVSGLFFLIDDAFRLNEFIDAGGTIGTVEKISLRSLQLRDAKGPVLIIPYSNIKTVTNFGRDWGIMKLRFTVPFDTDVEKVRKIFKRIGLELMENPELAPGFIEPFKSQGVAEFNDVGIVVRGKFMHKPGAQFAIRKQIFKRVQEEFAANGIQFARREVRVSVSGSDEKLTEEQLHEVGAAAAHAVPDAPPGGKQAKT</sequence>
<evidence type="ECO:0000313" key="12">
    <source>
        <dbReference type="EMBL" id="PZR00845.1"/>
    </source>
</evidence>
<feature type="signal peptide" evidence="8">
    <location>
        <begin position="1"/>
        <end position="26"/>
    </location>
</feature>
<dbReference type="Pfam" id="PF21088">
    <property type="entry name" value="MS_channel_1st"/>
    <property type="match status" value="1"/>
</dbReference>
<dbReference type="InterPro" id="IPR010920">
    <property type="entry name" value="LSM_dom_sf"/>
</dbReference>
<dbReference type="SUPFAM" id="SSF82861">
    <property type="entry name" value="Mechanosensitive channel protein MscS (YggB), transmembrane region"/>
    <property type="match status" value="1"/>
</dbReference>
<dbReference type="InterPro" id="IPR045276">
    <property type="entry name" value="YbiO_bact"/>
</dbReference>
<evidence type="ECO:0000256" key="8">
    <source>
        <dbReference type="SAM" id="SignalP"/>
    </source>
</evidence>
<reference evidence="12 13" key="1">
    <citation type="submission" date="2017-08" db="EMBL/GenBank/DDBJ databases">
        <title>Infants hospitalized years apart are colonized by the same room-sourced microbial strains.</title>
        <authorList>
            <person name="Brooks B."/>
            <person name="Olm M.R."/>
            <person name="Firek B.A."/>
            <person name="Baker R."/>
            <person name="Thomas B.C."/>
            <person name="Morowitz M.J."/>
            <person name="Banfield J.F."/>
        </authorList>
    </citation>
    <scope>NUCLEOTIDE SEQUENCE [LARGE SCALE GENOMIC DNA]</scope>
    <source>
        <strain evidence="12">S2_003_000_R2_11</strain>
    </source>
</reference>
<dbReference type="Pfam" id="PF00924">
    <property type="entry name" value="MS_channel_2nd"/>
    <property type="match status" value="1"/>
</dbReference>
<feature type="transmembrane region" description="Helical" evidence="7">
    <location>
        <begin position="364"/>
        <end position="384"/>
    </location>
</feature>
<dbReference type="Pfam" id="PF21082">
    <property type="entry name" value="MS_channel_3rd"/>
    <property type="match status" value="1"/>
</dbReference>
<feature type="domain" description="Mechanosensitive ion channel transmembrane helices 2/3" evidence="11">
    <location>
        <begin position="515"/>
        <end position="551"/>
    </location>
</feature>
<feature type="transmembrane region" description="Helical" evidence="7">
    <location>
        <begin position="449"/>
        <end position="470"/>
    </location>
</feature>
<comment type="caution">
    <text evidence="12">The sequence shown here is derived from an EMBL/GenBank/DDBJ whole genome shotgun (WGS) entry which is preliminary data.</text>
</comment>
<feature type="transmembrane region" description="Helical" evidence="7">
    <location>
        <begin position="124"/>
        <end position="150"/>
    </location>
</feature>
<dbReference type="AlphaFoldDB" id="A0A2W5SMJ7"/>
<feature type="transmembrane region" description="Helical" evidence="7">
    <location>
        <begin position="504"/>
        <end position="526"/>
    </location>
</feature>
<name>A0A2W5SMJ7_CERSP</name>
<keyword evidence="6 7" id="KW-0472">Membrane</keyword>
<evidence type="ECO:0000259" key="9">
    <source>
        <dbReference type="Pfam" id="PF00924"/>
    </source>
</evidence>
<keyword evidence="8" id="KW-0732">Signal</keyword>
<evidence type="ECO:0000256" key="6">
    <source>
        <dbReference type="ARBA" id="ARBA00023136"/>
    </source>
</evidence>
<dbReference type="Proteomes" id="UP000248975">
    <property type="component" value="Unassembled WGS sequence"/>
</dbReference>
<evidence type="ECO:0000256" key="1">
    <source>
        <dbReference type="ARBA" id="ARBA00004651"/>
    </source>
</evidence>
<feature type="transmembrane region" description="Helical" evidence="7">
    <location>
        <begin position="286"/>
        <end position="305"/>
    </location>
</feature>
<feature type="transmembrane region" description="Helical" evidence="7">
    <location>
        <begin position="532"/>
        <end position="550"/>
    </location>
</feature>
<evidence type="ECO:0000259" key="10">
    <source>
        <dbReference type="Pfam" id="PF21082"/>
    </source>
</evidence>
<evidence type="ECO:0000256" key="5">
    <source>
        <dbReference type="ARBA" id="ARBA00022989"/>
    </source>
</evidence>
<dbReference type="InterPro" id="IPR006685">
    <property type="entry name" value="MscS_channel_2nd"/>
</dbReference>
<evidence type="ECO:0000256" key="4">
    <source>
        <dbReference type="ARBA" id="ARBA00022692"/>
    </source>
</evidence>
<dbReference type="SUPFAM" id="SSF82689">
    <property type="entry name" value="Mechanosensitive channel protein MscS (YggB), C-terminal domain"/>
    <property type="match status" value="1"/>
</dbReference>
<dbReference type="GO" id="GO:0005886">
    <property type="term" value="C:plasma membrane"/>
    <property type="evidence" value="ECO:0007669"/>
    <property type="project" value="UniProtKB-SubCell"/>
</dbReference>
<dbReference type="InterPro" id="IPR049142">
    <property type="entry name" value="MS_channel_1st"/>
</dbReference>
<comment type="similarity">
    <text evidence="2">Belongs to the MscS (TC 1.A.23) family.</text>
</comment>
<dbReference type="InterPro" id="IPR011066">
    <property type="entry name" value="MscS_channel_C_sf"/>
</dbReference>
<feature type="transmembrane region" description="Helical" evidence="7">
    <location>
        <begin position="408"/>
        <end position="429"/>
    </location>
</feature>
<feature type="domain" description="Mechanosensitive ion channel MscS" evidence="9">
    <location>
        <begin position="553"/>
        <end position="615"/>
    </location>
</feature>
<keyword evidence="4 7" id="KW-0812">Transmembrane</keyword>